<keyword evidence="1 8" id="KW-0808">Transferase</keyword>
<dbReference type="PROSITE" id="PS51671">
    <property type="entry name" value="ACT"/>
    <property type="match status" value="2"/>
</dbReference>
<dbReference type="Pfam" id="PF01966">
    <property type="entry name" value="HD"/>
    <property type="match status" value="1"/>
</dbReference>
<keyword evidence="3" id="KW-0677">Repeat</keyword>
<comment type="similarity">
    <text evidence="8">Belongs to the GlnD family.</text>
</comment>
<keyword evidence="2 8" id="KW-0548">Nucleotidyltransferase</keyword>
<dbReference type="CDD" id="cd04899">
    <property type="entry name" value="ACT_ACR-UUR-like_2"/>
    <property type="match status" value="1"/>
</dbReference>
<comment type="caution">
    <text evidence="11">The sequence shown here is derived from an EMBL/GenBank/DDBJ whole genome shotgun (WGS) entry which is preliminary data.</text>
</comment>
<keyword evidence="5 8" id="KW-0460">Magnesium</keyword>
<comment type="catalytic activity">
    <reaction evidence="7">
        <text>guanosine 3',5'-bis(diphosphate) + H2O = GDP + diphosphate + H(+)</text>
        <dbReference type="Rhea" id="RHEA:14253"/>
        <dbReference type="ChEBI" id="CHEBI:15377"/>
        <dbReference type="ChEBI" id="CHEBI:15378"/>
        <dbReference type="ChEBI" id="CHEBI:33019"/>
        <dbReference type="ChEBI" id="CHEBI:58189"/>
        <dbReference type="ChEBI" id="CHEBI:77828"/>
        <dbReference type="EC" id="3.1.7.2"/>
    </reaction>
</comment>
<dbReference type="HAMAP" id="MF_00277">
    <property type="entry name" value="PII_uridylyl_transf"/>
    <property type="match status" value="1"/>
</dbReference>
<comment type="cofactor">
    <cofactor evidence="8">
        <name>Mg(2+)</name>
        <dbReference type="ChEBI" id="CHEBI:18420"/>
    </cofactor>
</comment>
<dbReference type="CDD" id="cd00077">
    <property type="entry name" value="HDc"/>
    <property type="match status" value="1"/>
</dbReference>
<dbReference type="RefSeq" id="WP_237362773.1">
    <property type="nucleotide sequence ID" value="NZ_CAKLDM010000002.1"/>
</dbReference>
<keyword evidence="4 8" id="KW-0378">Hydrolase</keyword>
<dbReference type="EC" id="2.7.7.59" evidence="8"/>
<proteinExistence type="inferred from homology"/>
<protein>
    <recommendedName>
        <fullName evidence="8">Bifunctional uridylyltransferase/uridylyl-removing enzyme</fullName>
        <shortName evidence="8">UTase/UR</shortName>
    </recommendedName>
    <alternativeName>
        <fullName evidence="8">Bifunctional [protein-PII] modification enzyme</fullName>
    </alternativeName>
    <alternativeName>
        <fullName evidence="8">Bifunctional nitrogen sensor protein</fullName>
    </alternativeName>
    <domain>
        <recommendedName>
            <fullName evidence="8">[Protein-PII] uridylyltransferase</fullName>
            <shortName evidence="8">PII uridylyltransferase</shortName>
            <shortName evidence="8">UTase</shortName>
            <ecNumber evidence="8">2.7.7.59</ecNumber>
        </recommendedName>
    </domain>
    <domain>
        <recommendedName>
            <fullName evidence="8">[Protein-PII]-UMP uridylyl-removing enzyme</fullName>
            <shortName evidence="8">UR</shortName>
            <ecNumber evidence="8">3.1.4.-</ecNumber>
        </recommendedName>
    </domain>
</protein>
<dbReference type="InterPro" id="IPR043519">
    <property type="entry name" value="NT_sf"/>
</dbReference>
<dbReference type="InterPro" id="IPR002934">
    <property type="entry name" value="Polymerase_NTP_transf_dom"/>
</dbReference>
<evidence type="ECO:0000313" key="11">
    <source>
        <dbReference type="EMBL" id="CAH0540987.1"/>
    </source>
</evidence>
<comment type="activity regulation">
    <text evidence="8">Uridylyltransferase (UTase) activity is inhibited by glutamine, while glutamine activates uridylyl-removing (UR) activity.</text>
</comment>
<comment type="function">
    <text evidence="8">Modifies, by uridylylation and deuridylylation, the PII regulatory proteins (GlnB and homologs), in response to the nitrogen status of the cell that GlnD senses through the glutamine level. Under low glutamine levels, catalyzes the conversion of the PII proteins and UTP to PII-UMP and PPi, while under higher glutamine levels, GlnD hydrolyzes PII-UMP to PII and UMP (deuridylylation). Thus, controls uridylylation state and activity of the PII proteins, and plays an important role in the regulation of nitrogen metabolism.</text>
</comment>
<evidence type="ECO:0000256" key="7">
    <source>
        <dbReference type="ARBA" id="ARBA00047968"/>
    </source>
</evidence>
<reference evidence="11" key="1">
    <citation type="submission" date="2021-11" db="EMBL/GenBank/DDBJ databases">
        <authorList>
            <person name="Rodrigo-Torres L."/>
            <person name="Arahal R. D."/>
            <person name="Lucena T."/>
        </authorList>
    </citation>
    <scope>NUCLEOTIDE SEQUENCE</scope>
    <source>
        <strain evidence="11">CECT 7928</strain>
    </source>
</reference>
<dbReference type="InterPro" id="IPR003607">
    <property type="entry name" value="HD/PDEase_dom"/>
</dbReference>
<feature type="domain" description="HD" evidence="10">
    <location>
        <begin position="451"/>
        <end position="573"/>
    </location>
</feature>
<dbReference type="NCBIfam" id="TIGR01693">
    <property type="entry name" value="UTase_glnD"/>
    <property type="match status" value="1"/>
</dbReference>
<evidence type="ECO:0000259" key="9">
    <source>
        <dbReference type="PROSITE" id="PS51671"/>
    </source>
</evidence>
<dbReference type="NCBIfam" id="NF003448">
    <property type="entry name" value="PRK05007.1"/>
    <property type="match status" value="1"/>
</dbReference>
<dbReference type="InterPro" id="IPR002912">
    <property type="entry name" value="ACT_dom"/>
</dbReference>
<feature type="domain" description="ACT" evidence="9">
    <location>
        <begin position="800"/>
        <end position="873"/>
    </location>
</feature>
<dbReference type="SUPFAM" id="SSF109604">
    <property type="entry name" value="HD-domain/PDEase-like"/>
    <property type="match status" value="1"/>
</dbReference>
<dbReference type="InterPro" id="IPR006674">
    <property type="entry name" value="HD_domain"/>
</dbReference>
<dbReference type="EC" id="3.1.4.-" evidence="8"/>
<feature type="region of interest" description="Uridylyltransferase" evidence="8">
    <location>
        <begin position="1"/>
        <end position="332"/>
    </location>
</feature>
<organism evidence="11 12">
    <name type="scientific">Vibrio marisflavi CECT 7928</name>
    <dbReference type="NCBI Taxonomy" id="634439"/>
    <lineage>
        <taxon>Bacteria</taxon>
        <taxon>Pseudomonadati</taxon>
        <taxon>Pseudomonadota</taxon>
        <taxon>Gammaproteobacteria</taxon>
        <taxon>Vibrionales</taxon>
        <taxon>Vibrionaceae</taxon>
        <taxon>Vibrio</taxon>
    </lineage>
</organism>
<dbReference type="InterPro" id="IPR013546">
    <property type="entry name" value="PII_UdlTrfase/GS_AdlTrfase"/>
</dbReference>
<dbReference type="CDD" id="cd04900">
    <property type="entry name" value="ACT_UUR-like_1"/>
    <property type="match status" value="1"/>
</dbReference>
<evidence type="ECO:0000256" key="5">
    <source>
        <dbReference type="ARBA" id="ARBA00022842"/>
    </source>
</evidence>
<dbReference type="InterPro" id="IPR045865">
    <property type="entry name" value="ACT-like_dom_sf"/>
</dbReference>
<dbReference type="SUPFAM" id="SSF55021">
    <property type="entry name" value="ACT-like"/>
    <property type="match status" value="2"/>
</dbReference>
<dbReference type="Pfam" id="PF01909">
    <property type="entry name" value="NTP_transf_2"/>
    <property type="match status" value="1"/>
</dbReference>
<dbReference type="PANTHER" id="PTHR47320:SF1">
    <property type="entry name" value="BIFUNCTIONAL URIDYLYLTRANSFERASE_URIDYLYL-REMOVING ENZYME"/>
    <property type="match status" value="1"/>
</dbReference>
<comment type="caution">
    <text evidence="8">Lacks conserved residue(s) required for the propagation of feature annotation.</text>
</comment>
<dbReference type="Proteomes" id="UP000838748">
    <property type="component" value="Unassembled WGS sequence"/>
</dbReference>
<keyword evidence="12" id="KW-1185">Reference proteome</keyword>
<dbReference type="Pfam" id="PF01842">
    <property type="entry name" value="ACT"/>
    <property type="match status" value="1"/>
</dbReference>
<dbReference type="InterPro" id="IPR010043">
    <property type="entry name" value="UTase/UR"/>
</dbReference>
<dbReference type="NCBIfam" id="NF002487">
    <property type="entry name" value="PRK01759.1"/>
    <property type="match status" value="1"/>
</dbReference>
<dbReference type="Gene3D" id="1.10.3210.10">
    <property type="entry name" value="Hypothetical protein af1432"/>
    <property type="match status" value="1"/>
</dbReference>
<keyword evidence="6 8" id="KW-0511">Multifunctional enzyme</keyword>
<dbReference type="CDD" id="cd05401">
    <property type="entry name" value="NT_GlnE_GlnD_like"/>
    <property type="match status" value="1"/>
</dbReference>
<evidence type="ECO:0000313" key="12">
    <source>
        <dbReference type="Proteomes" id="UP000838748"/>
    </source>
</evidence>
<dbReference type="SUPFAM" id="SSF81593">
    <property type="entry name" value="Nucleotidyltransferase substrate binding subunit/domain"/>
    <property type="match status" value="1"/>
</dbReference>
<dbReference type="Pfam" id="PF08335">
    <property type="entry name" value="GlnD_UR_UTase"/>
    <property type="match status" value="1"/>
</dbReference>
<gene>
    <name evidence="8 11" type="primary">glnD</name>
    <name evidence="11" type="ORF">VMF7928_03291</name>
</gene>
<accession>A0ABM9A6N9</accession>
<feature type="domain" description="ACT" evidence="9">
    <location>
        <begin position="693"/>
        <end position="777"/>
    </location>
</feature>
<comment type="domain">
    <text evidence="8">Has four distinct domains: an N-terminal nucleotidyltransferase (NT) domain responsible for UTase activity, a central HD domain that encodes UR activity, and two C-terminal ACT domains that seem to have a role in glutamine sensing.</text>
</comment>
<evidence type="ECO:0000256" key="4">
    <source>
        <dbReference type="ARBA" id="ARBA00022801"/>
    </source>
</evidence>
<name>A0ABM9A6N9_9VIBR</name>
<evidence type="ECO:0000256" key="1">
    <source>
        <dbReference type="ARBA" id="ARBA00022679"/>
    </source>
</evidence>
<dbReference type="SMART" id="SM00471">
    <property type="entry name" value="HDc"/>
    <property type="match status" value="1"/>
</dbReference>
<dbReference type="EMBL" id="CAKLDM010000002">
    <property type="protein sequence ID" value="CAH0540987.1"/>
    <property type="molecule type" value="Genomic_DNA"/>
</dbReference>
<evidence type="ECO:0000256" key="3">
    <source>
        <dbReference type="ARBA" id="ARBA00022737"/>
    </source>
</evidence>
<comment type="catalytic activity">
    <reaction evidence="8">
        <text>[protein-PII]-L-tyrosine + UTP = [protein-PII]-uridylyl-L-tyrosine + diphosphate</text>
        <dbReference type="Rhea" id="RHEA:13673"/>
        <dbReference type="Rhea" id="RHEA-COMP:12147"/>
        <dbReference type="Rhea" id="RHEA-COMP:12148"/>
        <dbReference type="ChEBI" id="CHEBI:33019"/>
        <dbReference type="ChEBI" id="CHEBI:46398"/>
        <dbReference type="ChEBI" id="CHEBI:46858"/>
        <dbReference type="ChEBI" id="CHEBI:90602"/>
        <dbReference type="EC" id="2.7.7.59"/>
    </reaction>
</comment>
<dbReference type="PIRSF" id="PIRSF006288">
    <property type="entry name" value="PII_uridyltransf"/>
    <property type="match status" value="1"/>
</dbReference>
<evidence type="ECO:0000259" key="10">
    <source>
        <dbReference type="PROSITE" id="PS51831"/>
    </source>
</evidence>
<evidence type="ECO:0000256" key="8">
    <source>
        <dbReference type="HAMAP-Rule" id="MF_00277"/>
    </source>
</evidence>
<dbReference type="PANTHER" id="PTHR47320">
    <property type="entry name" value="BIFUNCTIONAL URIDYLYLTRANSFERASE/URIDYLYL-REMOVING ENZYME"/>
    <property type="match status" value="1"/>
</dbReference>
<evidence type="ECO:0000256" key="6">
    <source>
        <dbReference type="ARBA" id="ARBA00023268"/>
    </source>
</evidence>
<comment type="catalytic activity">
    <reaction evidence="8">
        <text>[protein-PII]-uridylyl-L-tyrosine + H2O = [protein-PII]-L-tyrosine + UMP + H(+)</text>
        <dbReference type="Rhea" id="RHEA:48600"/>
        <dbReference type="Rhea" id="RHEA-COMP:12147"/>
        <dbReference type="Rhea" id="RHEA-COMP:12148"/>
        <dbReference type="ChEBI" id="CHEBI:15377"/>
        <dbReference type="ChEBI" id="CHEBI:15378"/>
        <dbReference type="ChEBI" id="CHEBI:46858"/>
        <dbReference type="ChEBI" id="CHEBI:57865"/>
        <dbReference type="ChEBI" id="CHEBI:90602"/>
    </reaction>
</comment>
<dbReference type="GO" id="GO:0016779">
    <property type="term" value="F:nucleotidyltransferase activity"/>
    <property type="evidence" value="ECO:0007669"/>
    <property type="project" value="UniProtKB-KW"/>
</dbReference>
<evidence type="ECO:0000256" key="2">
    <source>
        <dbReference type="ARBA" id="ARBA00022695"/>
    </source>
</evidence>
<sequence>MPTPSSQDSPATCLTVSETKQKLDQFSEHQKQQFLEHQPINDLVVGRSNYIDGILVQLWQSLGLADISGLSLVAVGGYGRAELHPLSDIDILIVTTSKLSTSTEAKVSEFITFLWDLRLEVGHAVRTVEQCAEIGREDLTVATNLQEARYLTGEDSLYLKLKEQVLSKSFWPSEDFYQAKVKEQKERHARYHDTTYNLEPDIKSTPGGLRDIHTLSWVARRHFGATSLLEMSKFGFLTDAEYRELVECQNFLWRVRFALHIELKRYDNRLTFAHQAQVAEHLGFNGEGNRGVEMMMKEFYRTLRRVAELNKMLLKIFDQVILNNGIEAEPEMLSDDFLRQGKLIEARKPALFQSRPESILDMFIHIANDSTIESVGPATLRQLRTARRRLNKFLHTIPAAREKFMELVRHPNSLNRAFVLMHKLGVLATYFPQWSQIVGQMQFDLFHVYTVDEHSIRLLRHINKFNDPANHDRHPICCEIYPRIQKKELLILAAIFHDIGKGRGGDHSEIGAVEAYEFCIEHGLSKPEAKLVYWLVKNHLLMSVTAQRRDIYDPEVITEFAKKVRDEEYLEFLVCLTVSDICATNPELWNSWKRTLLAELFYSTQRALRRGLENPVDVRDRIRHNQQLASALLRKEGFTAREIEVLWQRFKADYFLRHTHKQIAWHCTHILQHEDQEQPLVIMSKKATRGGTEVFVYCKDQEALFANVVAELDRRNFSVHDAQVLTSKDGFVLDTFMVLDQTGSAIELNRHNTIIKQLTQALQKGWQAKLKLRRTPRNLQHFKVSTKVDFLPTRGKKRTLMELVALDTPGLLATVGATFAELGINLHGAKITTIGERAEDLFIITNESNGQLDDDDKSRLRETLSENIAKLAP</sequence>
<dbReference type="SUPFAM" id="SSF81301">
    <property type="entry name" value="Nucleotidyltransferase"/>
    <property type="match status" value="1"/>
</dbReference>
<dbReference type="PROSITE" id="PS51831">
    <property type="entry name" value="HD"/>
    <property type="match status" value="1"/>
</dbReference>